<dbReference type="Proteomes" id="UP000016511">
    <property type="component" value="Unassembled WGS sequence"/>
</dbReference>
<evidence type="ECO:0000313" key="2">
    <source>
        <dbReference type="Proteomes" id="UP000016511"/>
    </source>
</evidence>
<dbReference type="HOGENOM" id="CLU_3211740_0_0_9"/>
<organism evidence="1 2">
    <name type="scientific">Aneurinibacillus aneurinilyticus ATCC 12856</name>
    <dbReference type="NCBI Taxonomy" id="649747"/>
    <lineage>
        <taxon>Bacteria</taxon>
        <taxon>Bacillati</taxon>
        <taxon>Bacillota</taxon>
        <taxon>Bacilli</taxon>
        <taxon>Bacillales</taxon>
        <taxon>Paenibacillaceae</taxon>
        <taxon>Aneurinibacillus group</taxon>
        <taxon>Aneurinibacillus</taxon>
    </lineage>
</organism>
<gene>
    <name evidence="1" type="ORF">HMPREF0083_02051</name>
</gene>
<dbReference type="AlphaFoldDB" id="U1YCR2"/>
<reference evidence="1 2" key="1">
    <citation type="submission" date="2013-08" db="EMBL/GenBank/DDBJ databases">
        <authorList>
            <person name="Weinstock G."/>
            <person name="Sodergren E."/>
            <person name="Wylie T."/>
            <person name="Fulton L."/>
            <person name="Fulton R."/>
            <person name="Fronick C."/>
            <person name="O'Laughlin M."/>
            <person name="Godfrey J."/>
            <person name="Miner T."/>
            <person name="Herter B."/>
            <person name="Appelbaum E."/>
            <person name="Cordes M."/>
            <person name="Lek S."/>
            <person name="Wollam A."/>
            <person name="Pepin K.H."/>
            <person name="Palsikar V.B."/>
            <person name="Mitreva M."/>
            <person name="Wilson R.K."/>
        </authorList>
    </citation>
    <scope>NUCLEOTIDE SEQUENCE [LARGE SCALE GENOMIC DNA]</scope>
    <source>
        <strain evidence="1 2">ATCC 12856</strain>
    </source>
</reference>
<dbReference type="EMBL" id="AWSJ01000132">
    <property type="protein sequence ID" value="ERI09882.1"/>
    <property type="molecule type" value="Genomic_DNA"/>
</dbReference>
<evidence type="ECO:0000313" key="1">
    <source>
        <dbReference type="EMBL" id="ERI09882.1"/>
    </source>
</evidence>
<comment type="caution">
    <text evidence="1">The sequence shown here is derived from an EMBL/GenBank/DDBJ whole genome shotgun (WGS) entry which is preliminary data.</text>
</comment>
<proteinExistence type="predicted"/>
<sequence>MEDVGYEVKNGTVMVHAARSKSIGFLINISPVFEIPIAIVIPKT</sequence>
<keyword evidence="2" id="KW-1185">Reference proteome</keyword>
<accession>U1YCR2</accession>
<name>U1YCR2_ANEAE</name>
<protein>
    <submittedName>
        <fullName evidence="1">Uncharacterized protein</fullName>
    </submittedName>
</protein>
<dbReference type="PATRIC" id="fig|649747.3.peg.1853"/>